<feature type="compositionally biased region" description="Polar residues" evidence="1">
    <location>
        <begin position="96"/>
        <end position="106"/>
    </location>
</feature>
<dbReference type="AlphaFoldDB" id="A0A0F9P925"/>
<accession>A0A0F9P925</accession>
<proteinExistence type="predicted"/>
<gene>
    <name evidence="2" type="ORF">LCGC14_0873020</name>
</gene>
<evidence type="ECO:0000256" key="1">
    <source>
        <dbReference type="SAM" id="MobiDB-lite"/>
    </source>
</evidence>
<feature type="compositionally biased region" description="Basic and acidic residues" evidence="1">
    <location>
        <begin position="121"/>
        <end position="132"/>
    </location>
</feature>
<protein>
    <submittedName>
        <fullName evidence="2">Uncharacterized protein</fullName>
    </submittedName>
</protein>
<reference evidence="2" key="1">
    <citation type="journal article" date="2015" name="Nature">
        <title>Complex archaea that bridge the gap between prokaryotes and eukaryotes.</title>
        <authorList>
            <person name="Spang A."/>
            <person name="Saw J.H."/>
            <person name="Jorgensen S.L."/>
            <person name="Zaremba-Niedzwiedzka K."/>
            <person name="Martijn J."/>
            <person name="Lind A.E."/>
            <person name="van Eijk R."/>
            <person name="Schleper C."/>
            <person name="Guy L."/>
            <person name="Ettema T.J."/>
        </authorList>
    </citation>
    <scope>NUCLEOTIDE SEQUENCE</scope>
</reference>
<dbReference type="EMBL" id="LAZR01002706">
    <property type="protein sequence ID" value="KKN26609.1"/>
    <property type="molecule type" value="Genomic_DNA"/>
</dbReference>
<feature type="region of interest" description="Disordered" evidence="1">
    <location>
        <begin position="96"/>
        <end position="132"/>
    </location>
</feature>
<organism evidence="2">
    <name type="scientific">marine sediment metagenome</name>
    <dbReference type="NCBI Taxonomy" id="412755"/>
    <lineage>
        <taxon>unclassified sequences</taxon>
        <taxon>metagenomes</taxon>
        <taxon>ecological metagenomes</taxon>
    </lineage>
</organism>
<evidence type="ECO:0000313" key="2">
    <source>
        <dbReference type="EMBL" id="KKN26609.1"/>
    </source>
</evidence>
<comment type="caution">
    <text evidence="2">The sequence shown here is derived from an EMBL/GenBank/DDBJ whole genome shotgun (WGS) entry which is preliminary data.</text>
</comment>
<name>A0A0F9P925_9ZZZZ</name>
<sequence>MTITFNKDKAYIEITEDGVTYRRAIVLEDGVVSLVDPDGTNKKVDLVYVNASDQLVLVLEDDSEVTVAAGSGDMLKSVYDTGNSGVVDDAEDSQLLEGSTKAQVQDHTPKAHTLGSHSTRAHSELSDAPTDAHHTKYTDAEAVVATLPLILALGG</sequence>